<dbReference type="Proteomes" id="UP000807159">
    <property type="component" value="Chromosome 19"/>
</dbReference>
<dbReference type="EMBL" id="JACEGQ020000019">
    <property type="protein sequence ID" value="KAH8480554.1"/>
    <property type="molecule type" value="Genomic_DNA"/>
</dbReference>
<comment type="caution">
    <text evidence="2">The sequence shown here is derived from an EMBL/GenBank/DDBJ whole genome shotgun (WGS) entry which is preliminary data.</text>
</comment>
<accession>A0A8T2WJ21</accession>
<proteinExistence type="predicted"/>
<feature type="non-terminal residue" evidence="2">
    <location>
        <position position="1"/>
    </location>
</feature>
<evidence type="ECO:0000313" key="3">
    <source>
        <dbReference type="Proteomes" id="UP000807159"/>
    </source>
</evidence>
<evidence type="ECO:0000313" key="2">
    <source>
        <dbReference type="EMBL" id="KAH8480554.1"/>
    </source>
</evidence>
<name>A0A8T2WJ21_POPDE</name>
<dbReference type="AlphaFoldDB" id="A0A8T2WJ21"/>
<feature type="region of interest" description="Disordered" evidence="1">
    <location>
        <begin position="1"/>
        <end position="56"/>
    </location>
</feature>
<reference evidence="2" key="1">
    <citation type="journal article" date="2021" name="J. Hered.">
        <title>Genome Assembly of Salicaceae Populus deltoides (Eastern Cottonwood) I-69 Based on Nanopore Sequencing and Hi-C Technologies.</title>
        <authorList>
            <person name="Bai S."/>
            <person name="Wu H."/>
            <person name="Zhang J."/>
            <person name="Pan Z."/>
            <person name="Zhao W."/>
            <person name="Li Z."/>
            <person name="Tong C."/>
        </authorList>
    </citation>
    <scope>NUCLEOTIDE SEQUENCE</scope>
    <source>
        <tissue evidence="2">Leaf</tissue>
    </source>
</reference>
<gene>
    <name evidence="2" type="ORF">H0E87_030723</name>
</gene>
<sequence>QNRDSTGEEAVSGTLNKSRSSRIASRKSHVAISEFRAQNGSPKITRRQQQETKSVQVKDTVEESIYKLNRSRSASSFISGNTKNQDQPLLTLKDVESLFATVPSTVPESDGKPTENLRHLPPSVAAALAAERRLKENTAGISV</sequence>
<keyword evidence="3" id="KW-1185">Reference proteome</keyword>
<organism evidence="2 3">
    <name type="scientific">Populus deltoides</name>
    <name type="common">Eastern poplar</name>
    <name type="synonym">Eastern cottonwood</name>
    <dbReference type="NCBI Taxonomy" id="3696"/>
    <lineage>
        <taxon>Eukaryota</taxon>
        <taxon>Viridiplantae</taxon>
        <taxon>Streptophyta</taxon>
        <taxon>Embryophyta</taxon>
        <taxon>Tracheophyta</taxon>
        <taxon>Spermatophyta</taxon>
        <taxon>Magnoliopsida</taxon>
        <taxon>eudicotyledons</taxon>
        <taxon>Gunneridae</taxon>
        <taxon>Pentapetalae</taxon>
        <taxon>rosids</taxon>
        <taxon>fabids</taxon>
        <taxon>Malpighiales</taxon>
        <taxon>Salicaceae</taxon>
        <taxon>Saliceae</taxon>
        <taxon>Populus</taxon>
    </lineage>
</organism>
<protein>
    <submittedName>
        <fullName evidence="2">Uncharacterized protein</fullName>
    </submittedName>
</protein>
<evidence type="ECO:0000256" key="1">
    <source>
        <dbReference type="SAM" id="MobiDB-lite"/>
    </source>
</evidence>